<keyword evidence="4" id="KW-0808">Transferase</keyword>
<dbReference type="InterPro" id="IPR050428">
    <property type="entry name" value="TCS_sensor_his_kinase"/>
</dbReference>
<keyword evidence="3" id="KW-0597">Phosphoprotein</keyword>
<keyword evidence="9" id="KW-1185">Reference proteome</keyword>
<comment type="catalytic activity">
    <reaction evidence="1">
        <text>ATP + protein L-histidine = ADP + protein N-phospho-L-histidine.</text>
        <dbReference type="EC" id="2.7.13.3"/>
    </reaction>
</comment>
<dbReference type="EC" id="2.7.13.3" evidence="2"/>
<evidence type="ECO:0000313" key="8">
    <source>
        <dbReference type="EMBL" id="NJP67192.1"/>
    </source>
</evidence>
<dbReference type="RefSeq" id="WP_167933723.1">
    <property type="nucleotide sequence ID" value="NZ_JAAVJB010000092.1"/>
</dbReference>
<evidence type="ECO:0000256" key="6">
    <source>
        <dbReference type="SAM" id="MobiDB-lite"/>
    </source>
</evidence>
<dbReference type="InterPro" id="IPR013587">
    <property type="entry name" value="Nitrate/nitrite_sensing"/>
</dbReference>
<accession>A0ABX1AJ84</accession>
<dbReference type="EMBL" id="JAAVJB010000092">
    <property type="protein sequence ID" value="NJP67192.1"/>
    <property type="molecule type" value="Genomic_DNA"/>
</dbReference>
<dbReference type="Pfam" id="PF02518">
    <property type="entry name" value="HATPase_c"/>
    <property type="match status" value="1"/>
</dbReference>
<dbReference type="CDD" id="cd00075">
    <property type="entry name" value="HATPase"/>
    <property type="match status" value="1"/>
</dbReference>
<dbReference type="PANTHER" id="PTHR45436">
    <property type="entry name" value="SENSOR HISTIDINE KINASE YKOH"/>
    <property type="match status" value="1"/>
</dbReference>
<dbReference type="Gene3D" id="3.30.565.10">
    <property type="entry name" value="Histidine kinase-like ATPase, C-terminal domain"/>
    <property type="match status" value="1"/>
</dbReference>
<feature type="domain" description="Histidine kinase/HSP90-like ATPase" evidence="7">
    <location>
        <begin position="445"/>
        <end position="555"/>
    </location>
</feature>
<evidence type="ECO:0000256" key="4">
    <source>
        <dbReference type="ARBA" id="ARBA00022679"/>
    </source>
</evidence>
<evidence type="ECO:0000256" key="2">
    <source>
        <dbReference type="ARBA" id="ARBA00012438"/>
    </source>
</evidence>
<organism evidence="8 9">
    <name type="scientific">Streptomyces spiramenti</name>
    <dbReference type="NCBI Taxonomy" id="2720606"/>
    <lineage>
        <taxon>Bacteria</taxon>
        <taxon>Bacillati</taxon>
        <taxon>Actinomycetota</taxon>
        <taxon>Actinomycetes</taxon>
        <taxon>Kitasatosporales</taxon>
        <taxon>Streptomycetaceae</taxon>
        <taxon>Streptomyces</taxon>
    </lineage>
</organism>
<feature type="region of interest" description="Disordered" evidence="6">
    <location>
        <begin position="1"/>
        <end position="23"/>
    </location>
</feature>
<dbReference type="SMART" id="SM00387">
    <property type="entry name" value="HATPase_c"/>
    <property type="match status" value="1"/>
</dbReference>
<dbReference type="PANTHER" id="PTHR45436:SF5">
    <property type="entry name" value="SENSOR HISTIDINE KINASE TRCS"/>
    <property type="match status" value="1"/>
</dbReference>
<evidence type="ECO:0000256" key="5">
    <source>
        <dbReference type="ARBA" id="ARBA00022777"/>
    </source>
</evidence>
<keyword evidence="5 8" id="KW-0418">Kinase</keyword>
<evidence type="ECO:0000313" key="9">
    <source>
        <dbReference type="Proteomes" id="UP000746503"/>
    </source>
</evidence>
<proteinExistence type="predicted"/>
<sequence length="574" mass="60023">TVAWLAPGPPAHGAAPDGPGTEERRSAARTAADASLDAQATLDHNAHPEAAAHLAQLAELRLRAYAGRAEWSELYQAQTAAVAALLDAPAARPEADGPVPPALDRAAELLSRQDALLLAADTSGTLPAPARAQFAEAAAGRAALETSVPSVLDGAAREAFHALGASGAHHAAEVAADRLATADGAGETGSAAQGPRADWVDAHRGLAEGYDRTRELVQRAGVAPDTGPWPGGTAALLLGVLLLAAAVVLPLRAAARLRAELLAVRDEALELARRGLPRAVRRAHAGGTLDPPVDAPVRFDRGTDPVAEVRGALGTVHRAALRGIADTAASSVPNALTPALVRLAHRGRHLADLQLSQLDQMEHRTTDPVELGELFLLDHLATRARRQAELLASLAGHPGAADGAEDVRHRRPVDVEEAARAAQCEIEDYRRVEVRPSPRAALLGHAAGDVTHLLAEVMENATRYSPTHTWVRVTGSRHAEGYVYRIEDRGPGLDKVALAEARQRLSRAAAHGPGDDRRLGLFVAGRLAARHGVRIDLRPGDTAGLTVEVLVPTALLTVPEPCRNEVGDDASLSA</sequence>
<reference evidence="8 9" key="1">
    <citation type="submission" date="2020-03" db="EMBL/GenBank/DDBJ databases">
        <title>Draft genome of Streptomyces sp. ventii, isolated from the Axial Seamount in the Pacific Ocean, and resequencing of the two type strains Streptomyces lonarensis strain NCL 716 and Streptomyces bohaiensis strain 11A07.</title>
        <authorList>
            <person name="Loughran R.M."/>
            <person name="Pfannmuller K.M."/>
            <person name="Wasson B.J."/>
            <person name="Deadmond M.C."/>
            <person name="Paddock B.E."/>
            <person name="Koyack M.J."/>
            <person name="Gallegos D.A."/>
            <person name="Mitchell E.A."/>
            <person name="Ushijima B."/>
            <person name="Saw J.H."/>
            <person name="Mcphail K.L."/>
            <person name="Videau P."/>
        </authorList>
    </citation>
    <scope>NUCLEOTIDE SEQUENCE [LARGE SCALE GENOMIC DNA]</scope>
    <source>
        <strain evidence="9">5675061</strain>
    </source>
</reference>
<dbReference type="InterPro" id="IPR036890">
    <property type="entry name" value="HATPase_C_sf"/>
</dbReference>
<feature type="non-terminal residue" evidence="8">
    <location>
        <position position="1"/>
    </location>
</feature>
<comment type="caution">
    <text evidence="8">The sequence shown here is derived from an EMBL/GenBank/DDBJ whole genome shotgun (WGS) entry which is preliminary data.</text>
</comment>
<protein>
    <recommendedName>
        <fullName evidence="2">histidine kinase</fullName>
        <ecNumber evidence="2">2.7.13.3</ecNumber>
    </recommendedName>
</protein>
<dbReference type="Proteomes" id="UP000746503">
    <property type="component" value="Unassembled WGS sequence"/>
</dbReference>
<dbReference type="InterPro" id="IPR003594">
    <property type="entry name" value="HATPase_dom"/>
</dbReference>
<dbReference type="SUPFAM" id="SSF55874">
    <property type="entry name" value="ATPase domain of HSP90 chaperone/DNA topoisomerase II/histidine kinase"/>
    <property type="match status" value="1"/>
</dbReference>
<evidence type="ECO:0000256" key="3">
    <source>
        <dbReference type="ARBA" id="ARBA00022553"/>
    </source>
</evidence>
<evidence type="ECO:0000259" key="7">
    <source>
        <dbReference type="SMART" id="SM00387"/>
    </source>
</evidence>
<evidence type="ECO:0000256" key="1">
    <source>
        <dbReference type="ARBA" id="ARBA00000085"/>
    </source>
</evidence>
<dbReference type="Pfam" id="PF08376">
    <property type="entry name" value="NIT"/>
    <property type="match status" value="1"/>
</dbReference>
<gene>
    <name evidence="8" type="ORF">HCJ92_13010</name>
</gene>
<dbReference type="GO" id="GO:0016301">
    <property type="term" value="F:kinase activity"/>
    <property type="evidence" value="ECO:0007669"/>
    <property type="project" value="UniProtKB-KW"/>
</dbReference>
<name>A0ABX1AJ84_9ACTN</name>